<evidence type="ECO:0000259" key="4">
    <source>
        <dbReference type="SMART" id="SM00329"/>
    </source>
</evidence>
<dbReference type="Gene3D" id="3.15.20.10">
    <property type="entry name" value="Bactericidal permeability-increasing protein, domain 2"/>
    <property type="match status" value="1"/>
</dbReference>
<dbReference type="CDD" id="cd00025">
    <property type="entry name" value="BPI1"/>
    <property type="match status" value="1"/>
</dbReference>
<feature type="domain" description="Lipid-binding serum glycoprotein N-terminal" evidence="3">
    <location>
        <begin position="33"/>
        <end position="258"/>
    </location>
</feature>
<dbReference type="InterPro" id="IPR001124">
    <property type="entry name" value="Lipid-bd_serum_glycop_C"/>
</dbReference>
<evidence type="ECO:0000313" key="5">
    <source>
        <dbReference type="EMBL" id="KAJ6800481.1"/>
    </source>
</evidence>
<dbReference type="InterPro" id="IPR017942">
    <property type="entry name" value="Lipid-bd_serum_glycop_N"/>
</dbReference>
<evidence type="ECO:0000313" key="6">
    <source>
        <dbReference type="Proteomes" id="UP001140949"/>
    </source>
</evidence>
<keyword evidence="6" id="KW-1185">Reference proteome</keyword>
<feature type="chain" id="PRO_5043511786" evidence="2">
    <location>
        <begin position="19"/>
        <end position="489"/>
    </location>
</feature>
<dbReference type="GO" id="GO:0005615">
    <property type="term" value="C:extracellular space"/>
    <property type="evidence" value="ECO:0007669"/>
    <property type="project" value="InterPro"/>
</dbReference>
<dbReference type="GO" id="GO:0008289">
    <property type="term" value="F:lipid binding"/>
    <property type="evidence" value="ECO:0007669"/>
    <property type="project" value="InterPro"/>
</dbReference>
<dbReference type="Pfam" id="PF02886">
    <property type="entry name" value="LBP_BPI_CETP_C"/>
    <property type="match status" value="1"/>
</dbReference>
<organism evidence="5 6">
    <name type="scientific">Iris pallida</name>
    <name type="common">Sweet iris</name>
    <dbReference type="NCBI Taxonomy" id="29817"/>
    <lineage>
        <taxon>Eukaryota</taxon>
        <taxon>Viridiplantae</taxon>
        <taxon>Streptophyta</taxon>
        <taxon>Embryophyta</taxon>
        <taxon>Tracheophyta</taxon>
        <taxon>Spermatophyta</taxon>
        <taxon>Magnoliopsida</taxon>
        <taxon>Liliopsida</taxon>
        <taxon>Asparagales</taxon>
        <taxon>Iridaceae</taxon>
        <taxon>Iridoideae</taxon>
        <taxon>Irideae</taxon>
        <taxon>Iris</taxon>
    </lineage>
</organism>
<dbReference type="InterPro" id="IPR045897">
    <property type="entry name" value="BPI/LBP_pln"/>
</dbReference>
<evidence type="ECO:0000259" key="3">
    <source>
        <dbReference type="SMART" id="SM00328"/>
    </source>
</evidence>
<dbReference type="CDD" id="cd00026">
    <property type="entry name" value="BPI2"/>
    <property type="match status" value="1"/>
</dbReference>
<protein>
    <submittedName>
        <fullName evidence="5">BPI/LBP family protein</fullName>
    </submittedName>
</protein>
<sequence length="489" mass="53346">MATLILFFFLSIFSNLPASQPQPTSSSSISAIVSETGLHFVKDLLIEQELRALTPLRLPNIKKSIKIPLVGVVQASVSNITLSSVNVSSSTIRLGDSGVVIFVSGATANVSLDWKYSYSTWLVPISISDKGSAFVEVEGMEVGLTMTMKNQNGTLELVVMECGCNINDIFITLKGGASWFYQGFVYAFADQITSAVEKAITKKITEGTSKLDSLLQSLPKEIDVDHNVALNVTFVDDPKFGNSSIEFDIDGLFIPSEKASLRSYMHENSMLSDSCLGTSSMLGISLDEAAFNSAAAVYFQEGLMHWLVDKVPDQSLLNTARWKYIVPQLYRKYPNDNMQLNLTLTSPPIISIKPEGAGGTITTDMTVNVLDAGESVPVACITVVISVSGVVKISGNNLAGEARLQDFTLNLKWSKVGNFHMFLIQETMWVFLNTVFMPIINSHLRKGFPLPIVHGFTLQNAYILNSSSKMVVCSDVIFRNSTVAAHFPS</sequence>
<dbReference type="PANTHER" id="PTHR46801">
    <property type="entry name" value="OS06G0309200 PROTEIN"/>
    <property type="match status" value="1"/>
</dbReference>
<comment type="caution">
    <text evidence="5">The sequence shown here is derived from an EMBL/GenBank/DDBJ whole genome shotgun (WGS) entry which is preliminary data.</text>
</comment>
<feature type="signal peptide" evidence="2">
    <location>
        <begin position="1"/>
        <end position="18"/>
    </location>
</feature>
<dbReference type="SUPFAM" id="SSF55394">
    <property type="entry name" value="Bactericidal permeability-increasing protein, BPI"/>
    <property type="match status" value="2"/>
</dbReference>
<dbReference type="Proteomes" id="UP001140949">
    <property type="component" value="Unassembled WGS sequence"/>
</dbReference>
<reference evidence="5" key="1">
    <citation type="journal article" date="2023" name="GigaByte">
        <title>Genome assembly of the bearded iris, Iris pallida Lam.</title>
        <authorList>
            <person name="Bruccoleri R.E."/>
            <person name="Oakeley E.J."/>
            <person name="Faust A.M.E."/>
            <person name="Altorfer M."/>
            <person name="Dessus-Babus S."/>
            <person name="Burckhardt D."/>
            <person name="Oertli M."/>
            <person name="Naumann U."/>
            <person name="Petersen F."/>
            <person name="Wong J."/>
        </authorList>
    </citation>
    <scope>NUCLEOTIDE SEQUENCE</scope>
    <source>
        <strain evidence="5">GSM-AAB239-AS_SAM_17_03QT</strain>
    </source>
</reference>
<dbReference type="Gene3D" id="3.15.10.10">
    <property type="entry name" value="Bactericidal permeability-increasing protein, domain 1"/>
    <property type="match status" value="1"/>
</dbReference>
<dbReference type="SMART" id="SM00328">
    <property type="entry name" value="BPI1"/>
    <property type="match status" value="1"/>
</dbReference>
<dbReference type="PIRSF" id="PIRSF002417">
    <property type="entry name" value="Lipid_binding_protein"/>
    <property type="match status" value="1"/>
</dbReference>
<evidence type="ECO:0000256" key="2">
    <source>
        <dbReference type="SAM" id="SignalP"/>
    </source>
</evidence>
<reference evidence="5" key="2">
    <citation type="submission" date="2023-04" db="EMBL/GenBank/DDBJ databases">
        <authorList>
            <person name="Bruccoleri R.E."/>
            <person name="Oakeley E.J."/>
            <person name="Faust A.-M."/>
            <person name="Dessus-Babus S."/>
            <person name="Altorfer M."/>
            <person name="Burckhardt D."/>
            <person name="Oertli M."/>
            <person name="Naumann U."/>
            <person name="Petersen F."/>
            <person name="Wong J."/>
        </authorList>
    </citation>
    <scope>NUCLEOTIDE SEQUENCE</scope>
    <source>
        <strain evidence="5">GSM-AAB239-AS_SAM_17_03QT</strain>
        <tissue evidence="5">Leaf</tissue>
    </source>
</reference>
<dbReference type="PANTHER" id="PTHR46801:SF2">
    <property type="entry name" value="LIPOPOLYSACCHARIDE-BINDING PROTEIN"/>
    <property type="match status" value="1"/>
</dbReference>
<evidence type="ECO:0000256" key="1">
    <source>
        <dbReference type="ARBA" id="ARBA00023180"/>
    </source>
</evidence>
<name>A0AAX6E951_IRIPA</name>
<accession>A0AAX6E951</accession>
<dbReference type="EMBL" id="JANAVB010038620">
    <property type="protein sequence ID" value="KAJ6800481.1"/>
    <property type="molecule type" value="Genomic_DNA"/>
</dbReference>
<dbReference type="InterPro" id="IPR030675">
    <property type="entry name" value="BPI/LBP"/>
</dbReference>
<proteinExistence type="predicted"/>
<keyword evidence="2" id="KW-0732">Signal</keyword>
<dbReference type="Pfam" id="PF01273">
    <property type="entry name" value="LBP_BPI_CETP"/>
    <property type="match status" value="1"/>
</dbReference>
<feature type="domain" description="Lipid-binding serum glycoprotein C-terminal" evidence="4">
    <location>
        <begin position="276"/>
        <end position="474"/>
    </location>
</feature>
<gene>
    <name evidence="5" type="ORF">M6B38_200650</name>
</gene>
<dbReference type="SMART" id="SM00329">
    <property type="entry name" value="BPI2"/>
    <property type="match status" value="1"/>
</dbReference>
<dbReference type="InterPro" id="IPR017943">
    <property type="entry name" value="Bactericidal_perm-incr_a/b_dom"/>
</dbReference>
<keyword evidence="1" id="KW-0325">Glycoprotein</keyword>
<dbReference type="AlphaFoldDB" id="A0AAX6E951"/>